<keyword evidence="3" id="KW-0812">Transmembrane</keyword>
<dbReference type="GO" id="GO:0005524">
    <property type="term" value="F:ATP binding"/>
    <property type="evidence" value="ECO:0007669"/>
    <property type="project" value="InterPro"/>
</dbReference>
<dbReference type="GO" id="GO:0008270">
    <property type="term" value="F:zinc ion binding"/>
    <property type="evidence" value="ECO:0007669"/>
    <property type="project" value="InterPro"/>
</dbReference>
<accession>A0A0A7KHC4</accession>
<protein>
    <recommendedName>
        <fullName evidence="4">Peptidase M41 FtsH extracellular domain-containing protein</fullName>
    </recommendedName>
</protein>
<evidence type="ECO:0000313" key="5">
    <source>
        <dbReference type="EMBL" id="AIZ43933.1"/>
    </source>
</evidence>
<feature type="domain" description="Peptidase M41 FtsH extracellular" evidence="4">
    <location>
        <begin position="16"/>
        <end position="110"/>
    </location>
</feature>
<evidence type="ECO:0000256" key="1">
    <source>
        <dbReference type="ARBA" id="ARBA00022670"/>
    </source>
</evidence>
<feature type="transmembrane region" description="Helical" evidence="3">
    <location>
        <begin position="12"/>
        <end position="34"/>
    </location>
</feature>
<dbReference type="GO" id="GO:0006508">
    <property type="term" value="P:proteolysis"/>
    <property type="evidence" value="ECO:0007669"/>
    <property type="project" value="UniProtKB-KW"/>
</dbReference>
<keyword evidence="1" id="KW-0645">Protease</keyword>
<dbReference type="EMBL" id="CP010028">
    <property type="protein sequence ID" value="AIZ43933.1"/>
    <property type="molecule type" value="Genomic_DNA"/>
</dbReference>
<dbReference type="STRING" id="1182571.QR90_00455"/>
<dbReference type="HOGENOM" id="CLU_1692613_0_0_0"/>
<dbReference type="AlphaFoldDB" id="A0A0A7KHC4"/>
<evidence type="ECO:0000313" key="6">
    <source>
        <dbReference type="Proteomes" id="UP000030634"/>
    </source>
</evidence>
<dbReference type="RefSeq" id="WP_039681569.1">
    <property type="nucleotide sequence ID" value="NZ_CP010028.1"/>
</dbReference>
<sequence length="155" mass="17238">MPQPSPSSRPPLWPWLLPGVAALLLVAAGAWLFWTQLRSPPSVTYAQFQTLLDGGQVSRVVVREITATVDLREPARPATVRVRLPSSLAAPDSSLITELETQNVDYRFEAPSQWLGILLNVLPIILLIGIPVFFLTILLLWLLRRRSPPGNLSER</sequence>
<reference evidence="6" key="1">
    <citation type="submission" date="2014-11" db="EMBL/GenBank/DDBJ databases">
        <title>Hymenobacter sp. DG25B genome submission.</title>
        <authorList>
            <person name="Jung H.-Y."/>
            <person name="Kim M.K."/>
            <person name="Srinivasan S."/>
            <person name="Lim S."/>
        </authorList>
    </citation>
    <scope>NUCLEOTIDE SEQUENCE [LARGE SCALE GENOMIC DNA]</scope>
    <source>
        <strain evidence="6">DY59</strain>
    </source>
</reference>
<name>A0A0A7KHC4_9DEIO</name>
<dbReference type="InterPro" id="IPR011546">
    <property type="entry name" value="Pept_M41_FtsH_extracell"/>
</dbReference>
<proteinExistence type="predicted"/>
<dbReference type="GO" id="GO:0004222">
    <property type="term" value="F:metalloendopeptidase activity"/>
    <property type="evidence" value="ECO:0007669"/>
    <property type="project" value="InterPro"/>
</dbReference>
<evidence type="ECO:0000256" key="2">
    <source>
        <dbReference type="ARBA" id="ARBA00022801"/>
    </source>
</evidence>
<dbReference type="Pfam" id="PF06480">
    <property type="entry name" value="FtsH_ext"/>
    <property type="match status" value="1"/>
</dbReference>
<dbReference type="GO" id="GO:0016020">
    <property type="term" value="C:membrane"/>
    <property type="evidence" value="ECO:0007669"/>
    <property type="project" value="InterPro"/>
</dbReference>
<dbReference type="KEGG" id="dsw:QR90_00455"/>
<keyword evidence="2" id="KW-0378">Hydrolase</keyword>
<gene>
    <name evidence="5" type="ORF">QR90_00455</name>
</gene>
<feature type="transmembrane region" description="Helical" evidence="3">
    <location>
        <begin position="117"/>
        <end position="143"/>
    </location>
</feature>
<keyword evidence="3" id="KW-1133">Transmembrane helix</keyword>
<evidence type="ECO:0000256" key="3">
    <source>
        <dbReference type="SAM" id="Phobius"/>
    </source>
</evidence>
<organism evidence="5 6">
    <name type="scientific">Deinococcus radiopugnans</name>
    <dbReference type="NCBI Taxonomy" id="57497"/>
    <lineage>
        <taxon>Bacteria</taxon>
        <taxon>Thermotogati</taxon>
        <taxon>Deinococcota</taxon>
        <taxon>Deinococci</taxon>
        <taxon>Deinococcales</taxon>
        <taxon>Deinococcaceae</taxon>
        <taxon>Deinococcus</taxon>
    </lineage>
</organism>
<dbReference type="GO" id="GO:0004176">
    <property type="term" value="F:ATP-dependent peptidase activity"/>
    <property type="evidence" value="ECO:0007669"/>
    <property type="project" value="InterPro"/>
</dbReference>
<dbReference type="Gene3D" id="3.30.720.210">
    <property type="match status" value="1"/>
</dbReference>
<dbReference type="Proteomes" id="UP000030634">
    <property type="component" value="Chromosome"/>
</dbReference>
<keyword evidence="3" id="KW-0472">Membrane</keyword>
<evidence type="ECO:0000259" key="4">
    <source>
        <dbReference type="Pfam" id="PF06480"/>
    </source>
</evidence>